<protein>
    <submittedName>
        <fullName evidence="1">Uncharacterized protein</fullName>
    </submittedName>
</protein>
<accession>A0AAN9QKX2</accession>
<keyword evidence="2" id="KW-1185">Reference proteome</keyword>
<organism evidence="1 2">
    <name type="scientific">Canavalia gladiata</name>
    <name type="common">Sword bean</name>
    <name type="synonym">Dolichos gladiatus</name>
    <dbReference type="NCBI Taxonomy" id="3824"/>
    <lineage>
        <taxon>Eukaryota</taxon>
        <taxon>Viridiplantae</taxon>
        <taxon>Streptophyta</taxon>
        <taxon>Embryophyta</taxon>
        <taxon>Tracheophyta</taxon>
        <taxon>Spermatophyta</taxon>
        <taxon>Magnoliopsida</taxon>
        <taxon>eudicotyledons</taxon>
        <taxon>Gunneridae</taxon>
        <taxon>Pentapetalae</taxon>
        <taxon>rosids</taxon>
        <taxon>fabids</taxon>
        <taxon>Fabales</taxon>
        <taxon>Fabaceae</taxon>
        <taxon>Papilionoideae</taxon>
        <taxon>50 kb inversion clade</taxon>
        <taxon>NPAAA clade</taxon>
        <taxon>indigoferoid/millettioid clade</taxon>
        <taxon>Phaseoleae</taxon>
        <taxon>Canavalia</taxon>
    </lineage>
</organism>
<proteinExistence type="predicted"/>
<dbReference type="EMBL" id="JAYMYQ010000004">
    <property type="protein sequence ID" value="KAK7339349.1"/>
    <property type="molecule type" value="Genomic_DNA"/>
</dbReference>
<comment type="caution">
    <text evidence="1">The sequence shown here is derived from an EMBL/GenBank/DDBJ whole genome shotgun (WGS) entry which is preliminary data.</text>
</comment>
<sequence length="86" mass="9836">MGCLTRQRDRTWIKESRVARAQPFELFPFVTRSVILIAIWYGDRADFMLSPKLMVGPLAPLTITYLGMGRSPSHVHARDTHRGFSC</sequence>
<evidence type="ECO:0000313" key="1">
    <source>
        <dbReference type="EMBL" id="KAK7339349.1"/>
    </source>
</evidence>
<dbReference type="Proteomes" id="UP001367508">
    <property type="component" value="Unassembled WGS sequence"/>
</dbReference>
<dbReference type="AlphaFoldDB" id="A0AAN9QKX2"/>
<evidence type="ECO:0000313" key="2">
    <source>
        <dbReference type="Proteomes" id="UP001367508"/>
    </source>
</evidence>
<reference evidence="1 2" key="1">
    <citation type="submission" date="2024-01" db="EMBL/GenBank/DDBJ databases">
        <title>The genomes of 5 underutilized Papilionoideae crops provide insights into root nodulation and disease resistanc.</title>
        <authorList>
            <person name="Jiang F."/>
        </authorList>
    </citation>
    <scope>NUCLEOTIDE SEQUENCE [LARGE SCALE GENOMIC DNA]</scope>
    <source>
        <strain evidence="1">LVBAO_FW01</strain>
        <tissue evidence="1">Leaves</tissue>
    </source>
</reference>
<name>A0AAN9QKX2_CANGL</name>
<gene>
    <name evidence="1" type="ORF">VNO77_20010</name>
</gene>